<evidence type="ECO:0000259" key="1">
    <source>
        <dbReference type="Pfam" id="PF25355"/>
    </source>
</evidence>
<dbReference type="AlphaFoldDB" id="A0A191WBK7"/>
<sequence length="107" mass="12251">MGRLIYNSSPRELEIDDRTLAHLRVAILNKLRRSESFSMSWDHGVANGSGRTTLWVHESIPLQFVFSGNRPAKLNRLWIEQLLLTANSTSGLHWVPEPDENEPIEDD</sequence>
<dbReference type="Pfam" id="PF25355">
    <property type="entry name" value="DUF7882"/>
    <property type="match status" value="1"/>
</dbReference>
<gene>
    <name evidence="2" type="ORF">ATC03_01425</name>
</gene>
<dbReference type="RefSeq" id="WP_067872228.1">
    <property type="nucleotide sequence ID" value="NZ_CP013979.1"/>
</dbReference>
<dbReference type="EMBL" id="CP013979">
    <property type="protein sequence ID" value="ANJ25622.1"/>
    <property type="molecule type" value="Genomic_DNA"/>
</dbReference>
<keyword evidence="3" id="KW-1185">Reference proteome</keyword>
<proteinExistence type="predicted"/>
<reference evidence="2 3" key="1">
    <citation type="journal article" date="2016" name="Int. J. Syst. Evol. Microbiol.">
        <title>Agromyces aureus sp. nov., isolated from the rhizosphere of Salix caprea L. grown in a heavy-metal-contaminated soil.</title>
        <authorList>
            <person name="Corretto E."/>
            <person name="Antonielli L."/>
            <person name="Sessitsch A."/>
            <person name="Compant S."/>
            <person name="Gorfer M."/>
            <person name="Kuffner M."/>
            <person name="Brader G."/>
        </authorList>
    </citation>
    <scope>NUCLEOTIDE SEQUENCE [LARGE SCALE GENOMIC DNA]</scope>
    <source>
        <strain evidence="2 3">AR33</strain>
    </source>
</reference>
<name>A0A191WBK7_9MICO</name>
<evidence type="ECO:0000313" key="3">
    <source>
        <dbReference type="Proteomes" id="UP000078437"/>
    </source>
</evidence>
<reference evidence="3" key="2">
    <citation type="submission" date="2016-01" db="EMBL/GenBank/DDBJ databases">
        <title>Complete genome sequence of Agromyces aureus AR33T and comparison with related organisms.</title>
        <authorList>
            <person name="Corretto E."/>
            <person name="Antonielli L."/>
            <person name="Sessitsch A."/>
            <person name="Brader G."/>
        </authorList>
    </citation>
    <scope>NUCLEOTIDE SEQUENCE [LARGE SCALE GENOMIC DNA]</scope>
    <source>
        <strain evidence="3">AR33</strain>
    </source>
</reference>
<organism evidence="2 3">
    <name type="scientific">Agromyces aureus</name>
    <dbReference type="NCBI Taxonomy" id="453304"/>
    <lineage>
        <taxon>Bacteria</taxon>
        <taxon>Bacillati</taxon>
        <taxon>Actinomycetota</taxon>
        <taxon>Actinomycetes</taxon>
        <taxon>Micrococcales</taxon>
        <taxon>Microbacteriaceae</taxon>
        <taxon>Agromyces</taxon>
    </lineage>
</organism>
<evidence type="ECO:0000313" key="2">
    <source>
        <dbReference type="EMBL" id="ANJ25622.1"/>
    </source>
</evidence>
<dbReference type="InterPro" id="IPR057204">
    <property type="entry name" value="DUF7882"/>
</dbReference>
<protein>
    <recommendedName>
        <fullName evidence="1">DUF7882 domain-containing protein</fullName>
    </recommendedName>
</protein>
<dbReference type="Proteomes" id="UP000078437">
    <property type="component" value="Chromosome"/>
</dbReference>
<dbReference type="KEGG" id="agy:ATC03_01425"/>
<feature type="domain" description="DUF7882" evidence="1">
    <location>
        <begin position="1"/>
        <end position="97"/>
    </location>
</feature>
<dbReference type="OrthoDB" id="5123855at2"/>
<accession>A0A191WBK7</accession>
<dbReference type="STRING" id="453304.ATC03_01425"/>